<dbReference type="PANTHER" id="PTHR30085:SF2">
    <property type="entry name" value="GLUTAMATE_ASPARTATE IMPORT SOLUTE-BINDING PROTEIN"/>
    <property type="match status" value="1"/>
</dbReference>
<comment type="subcellular location">
    <subcellularLocation>
        <location evidence="1">Periplasm</location>
    </subcellularLocation>
</comment>
<comment type="caution">
    <text evidence="10">The sequence shown here is derived from an EMBL/GenBank/DDBJ whole genome shotgun (WGS) entry which is preliminary data.</text>
</comment>
<keyword evidence="8" id="KW-1133">Transmembrane helix</keyword>
<dbReference type="PANTHER" id="PTHR30085">
    <property type="entry name" value="AMINO ACID ABC TRANSPORTER PERMEASE"/>
    <property type="match status" value="1"/>
</dbReference>
<feature type="domain" description="Solute-binding protein family 3/N-terminal" evidence="9">
    <location>
        <begin position="85"/>
        <end position="318"/>
    </location>
</feature>
<evidence type="ECO:0000256" key="4">
    <source>
        <dbReference type="ARBA" id="ARBA00022729"/>
    </source>
</evidence>
<evidence type="ECO:0000259" key="9">
    <source>
        <dbReference type="SMART" id="SM00062"/>
    </source>
</evidence>
<evidence type="ECO:0000313" key="10">
    <source>
        <dbReference type="EMBL" id="RMS63492.1"/>
    </source>
</evidence>
<dbReference type="GO" id="GO:0006865">
    <property type="term" value="P:amino acid transport"/>
    <property type="evidence" value="ECO:0007669"/>
    <property type="project" value="UniProtKB-KW"/>
</dbReference>
<dbReference type="Gene3D" id="3.40.190.10">
    <property type="entry name" value="Periplasmic binding protein-like II"/>
    <property type="match status" value="2"/>
</dbReference>
<evidence type="ECO:0000256" key="2">
    <source>
        <dbReference type="ARBA" id="ARBA00010333"/>
    </source>
</evidence>
<comment type="similarity">
    <text evidence="2">Belongs to the bacterial solute-binding protein 3 family.</text>
</comment>
<reference evidence="10 11" key="1">
    <citation type="submission" date="2018-08" db="EMBL/GenBank/DDBJ databases">
        <title>Recombination of ecologically and evolutionarily significant loci maintains genetic cohesion in the Pseudomonas syringae species complex.</title>
        <authorList>
            <person name="Dillon M."/>
            <person name="Thakur S."/>
            <person name="Almeida R.N.D."/>
            <person name="Weir B.S."/>
            <person name="Guttman D.S."/>
        </authorList>
    </citation>
    <scope>NUCLEOTIDE SEQUENCE [LARGE SCALE GENOMIC DNA]</scope>
    <source>
        <strain evidence="10 11">ICMP 7846</strain>
    </source>
</reference>
<dbReference type="FunFam" id="3.40.190.10:FF:000052">
    <property type="entry name" value="Amino acid ABC transporter substrate-binding protein"/>
    <property type="match status" value="1"/>
</dbReference>
<evidence type="ECO:0000256" key="6">
    <source>
        <dbReference type="ARBA" id="ARBA00022970"/>
    </source>
</evidence>
<accession>A0A3M5EM95</accession>
<dbReference type="InterPro" id="IPR051455">
    <property type="entry name" value="Bact_solute-bind_prot3"/>
</dbReference>
<keyword evidence="8" id="KW-0472">Membrane</keyword>
<protein>
    <recommendedName>
        <fullName evidence="9">Solute-binding protein family 3/N-terminal domain-containing protein</fullName>
    </recommendedName>
</protein>
<evidence type="ECO:0000313" key="11">
    <source>
        <dbReference type="Proteomes" id="UP000270834"/>
    </source>
</evidence>
<dbReference type="NCBIfam" id="NF008063">
    <property type="entry name" value="PRK10797.1"/>
    <property type="match status" value="1"/>
</dbReference>
<evidence type="ECO:0000256" key="7">
    <source>
        <dbReference type="SAM" id="MobiDB-lite"/>
    </source>
</evidence>
<dbReference type="SMART" id="SM00062">
    <property type="entry name" value="PBPb"/>
    <property type="match status" value="1"/>
</dbReference>
<keyword evidence="8" id="KW-0812">Transmembrane</keyword>
<feature type="transmembrane region" description="Helical" evidence="8">
    <location>
        <begin position="50"/>
        <end position="70"/>
    </location>
</feature>
<dbReference type="Pfam" id="PF00497">
    <property type="entry name" value="SBP_bac_3"/>
    <property type="match status" value="1"/>
</dbReference>
<keyword evidence="5" id="KW-0574">Periplasm</keyword>
<dbReference type="InterPro" id="IPR001638">
    <property type="entry name" value="Solute-binding_3/MltF_N"/>
</dbReference>
<evidence type="ECO:0000256" key="3">
    <source>
        <dbReference type="ARBA" id="ARBA00022448"/>
    </source>
</evidence>
<dbReference type="AlphaFoldDB" id="A0A3M5EM95"/>
<dbReference type="SUPFAM" id="SSF53850">
    <property type="entry name" value="Periplasmic binding protein-like II"/>
    <property type="match status" value="1"/>
</dbReference>
<dbReference type="EMBL" id="RBSQ01000174">
    <property type="protein sequence ID" value="RMS63492.1"/>
    <property type="molecule type" value="Genomic_DNA"/>
</dbReference>
<evidence type="ECO:0000256" key="8">
    <source>
        <dbReference type="SAM" id="Phobius"/>
    </source>
</evidence>
<keyword evidence="4" id="KW-0732">Signal</keyword>
<keyword evidence="3" id="KW-0813">Transport</keyword>
<gene>
    <name evidence="10" type="ORF">ALP65_100204</name>
</gene>
<feature type="region of interest" description="Disordered" evidence="7">
    <location>
        <begin position="1"/>
        <end position="43"/>
    </location>
</feature>
<dbReference type="Proteomes" id="UP000270834">
    <property type="component" value="Unassembled WGS sequence"/>
</dbReference>
<evidence type="ECO:0000256" key="5">
    <source>
        <dbReference type="ARBA" id="ARBA00022764"/>
    </source>
</evidence>
<organism evidence="10 11">
    <name type="scientific">Pseudomonas aeruginosa</name>
    <dbReference type="NCBI Taxonomy" id="287"/>
    <lineage>
        <taxon>Bacteria</taxon>
        <taxon>Pseudomonadati</taxon>
        <taxon>Pseudomonadota</taxon>
        <taxon>Gammaproteobacteria</taxon>
        <taxon>Pseudomonadales</taxon>
        <taxon>Pseudomonadaceae</taxon>
        <taxon>Pseudomonas</taxon>
    </lineage>
</organism>
<proteinExistence type="inferred from homology"/>
<name>A0A3M5EM95_PSEAI</name>
<evidence type="ECO:0000256" key="1">
    <source>
        <dbReference type="ARBA" id="ARBA00004418"/>
    </source>
</evidence>
<dbReference type="GO" id="GO:0030288">
    <property type="term" value="C:outer membrane-bounded periplasmic space"/>
    <property type="evidence" value="ECO:0007669"/>
    <property type="project" value="TreeGrafter"/>
</dbReference>
<sequence>MHPATTLFGKHDTLVASPAGENRETPCPGEARRSRLNKNQNKSRKKFMRIAPSLLSTAIVAALLSAPVVADELTGTLKKIKETGTITLGHRDASIPFSYLGTEPGKPIGYSHDLQLKVVEAVKKELNLPELKVRYNLVTSQTRIPLVQNGTVDIECGSTTNNEERQKQVDFSVGIFEVGTRLLSKKTANIKDFDDLKGKNVVTTAGTTSERLLKAMNADKKMGMNIISAKDHGESFMMLESGRAVAFMMDDALLYGEMAKAKKPDDWVVGGTPQSFEIYGCMVRKGDAAFKKVVDKAITDTYASGEVNKIYDKWFTQPIPPKGLNLNFPMSEELKKLIASPTDKAAEQM</sequence>
<dbReference type="GO" id="GO:0005576">
    <property type="term" value="C:extracellular region"/>
    <property type="evidence" value="ECO:0007669"/>
    <property type="project" value="TreeGrafter"/>
</dbReference>
<dbReference type="CDD" id="cd13688">
    <property type="entry name" value="PBP2_GltI_DEBP"/>
    <property type="match status" value="1"/>
</dbReference>
<keyword evidence="6" id="KW-0029">Amino-acid transport</keyword>